<sequence>MPELTKEEEQKAWEDGAKAAQEAVKQGDMTQEQADKWEGAAAQGRSSDKKLTAWWLVLASLYGFVQGFRKSLNHEW</sequence>
<reference evidence="4" key="1">
    <citation type="journal article" date="2016" name="Genome Announc.">
        <title>Draft genome sequences of fungus Aspergillus calidoustus.</title>
        <authorList>
            <person name="Horn F."/>
            <person name="Linde J."/>
            <person name="Mattern D.J."/>
            <person name="Walther G."/>
            <person name="Guthke R."/>
            <person name="Scherlach K."/>
            <person name="Martin K."/>
            <person name="Brakhage A.A."/>
            <person name="Petzke L."/>
            <person name="Valiante V."/>
        </authorList>
    </citation>
    <scope>NUCLEOTIDE SEQUENCE [LARGE SCALE GENOMIC DNA]</scope>
    <source>
        <strain evidence="4">SF006504</strain>
    </source>
</reference>
<protein>
    <submittedName>
        <fullName evidence="3">Uncharacterized protein</fullName>
    </submittedName>
</protein>
<feature type="transmembrane region" description="Helical" evidence="2">
    <location>
        <begin position="51"/>
        <end position="68"/>
    </location>
</feature>
<keyword evidence="2" id="KW-0812">Transmembrane</keyword>
<feature type="region of interest" description="Disordered" evidence="1">
    <location>
        <begin position="1"/>
        <end position="43"/>
    </location>
</feature>
<keyword evidence="2" id="KW-0472">Membrane</keyword>
<accession>A0A0U5CAU8</accession>
<gene>
    <name evidence="3" type="ORF">ASPCAL07515</name>
</gene>
<dbReference type="EMBL" id="CDMC01000005">
    <property type="protein sequence ID" value="CEL06410.1"/>
    <property type="molecule type" value="Genomic_DNA"/>
</dbReference>
<keyword evidence="2" id="KW-1133">Transmembrane helix</keyword>
<proteinExistence type="predicted"/>
<evidence type="ECO:0000313" key="3">
    <source>
        <dbReference type="EMBL" id="CEL06410.1"/>
    </source>
</evidence>
<feature type="compositionally biased region" description="Basic and acidic residues" evidence="1">
    <location>
        <begin position="1"/>
        <end position="17"/>
    </location>
</feature>
<evidence type="ECO:0000256" key="2">
    <source>
        <dbReference type="SAM" id="Phobius"/>
    </source>
</evidence>
<name>A0A0U5CAU8_ASPCI</name>
<keyword evidence="4" id="KW-1185">Reference proteome</keyword>
<evidence type="ECO:0000256" key="1">
    <source>
        <dbReference type="SAM" id="MobiDB-lite"/>
    </source>
</evidence>
<dbReference type="Proteomes" id="UP000054771">
    <property type="component" value="Unassembled WGS sequence"/>
</dbReference>
<dbReference type="AlphaFoldDB" id="A0A0U5CAU8"/>
<organism evidence="3 4">
    <name type="scientific">Aspergillus calidoustus</name>
    <dbReference type="NCBI Taxonomy" id="454130"/>
    <lineage>
        <taxon>Eukaryota</taxon>
        <taxon>Fungi</taxon>
        <taxon>Dikarya</taxon>
        <taxon>Ascomycota</taxon>
        <taxon>Pezizomycotina</taxon>
        <taxon>Eurotiomycetes</taxon>
        <taxon>Eurotiomycetidae</taxon>
        <taxon>Eurotiales</taxon>
        <taxon>Aspergillaceae</taxon>
        <taxon>Aspergillus</taxon>
        <taxon>Aspergillus subgen. Nidulantes</taxon>
    </lineage>
</organism>
<evidence type="ECO:0000313" key="4">
    <source>
        <dbReference type="Proteomes" id="UP000054771"/>
    </source>
</evidence>